<dbReference type="RefSeq" id="WP_150022963.1">
    <property type="nucleotide sequence ID" value="NZ_VWOJ01000002.1"/>
</dbReference>
<dbReference type="EMBL" id="VWOJ01000002">
    <property type="protein sequence ID" value="KAA5803695.1"/>
    <property type="molecule type" value="Genomic_DNA"/>
</dbReference>
<protein>
    <submittedName>
        <fullName evidence="1">Uncharacterized protein</fullName>
    </submittedName>
</protein>
<proteinExistence type="predicted"/>
<comment type="caution">
    <text evidence="1">The sequence shown here is derived from an EMBL/GenBank/DDBJ whole genome shotgun (WGS) entry which is preliminary data.</text>
</comment>
<accession>A0A5M6ZHX7</accession>
<dbReference type="Proteomes" id="UP000325122">
    <property type="component" value="Unassembled WGS sequence"/>
</dbReference>
<evidence type="ECO:0000313" key="2">
    <source>
        <dbReference type="Proteomes" id="UP000325122"/>
    </source>
</evidence>
<gene>
    <name evidence="1" type="ORF">F1654_07795</name>
</gene>
<organism evidence="1 2">
    <name type="scientific">Alkalicaulis satelles</name>
    <dbReference type="NCBI Taxonomy" id="2609175"/>
    <lineage>
        <taxon>Bacteria</taxon>
        <taxon>Pseudomonadati</taxon>
        <taxon>Pseudomonadota</taxon>
        <taxon>Alphaproteobacteria</taxon>
        <taxon>Maricaulales</taxon>
        <taxon>Maricaulaceae</taxon>
        <taxon>Alkalicaulis</taxon>
    </lineage>
</organism>
<name>A0A5M6ZHX7_9PROT</name>
<reference evidence="1 2" key="1">
    <citation type="submission" date="2019-09" db="EMBL/GenBank/DDBJ databases">
        <authorList>
            <person name="Kevbrin V."/>
            <person name="Grouzdev D.S."/>
        </authorList>
    </citation>
    <scope>NUCLEOTIDE SEQUENCE [LARGE SCALE GENOMIC DNA]</scope>
    <source>
        <strain evidence="1 2">G-192</strain>
    </source>
</reference>
<evidence type="ECO:0000313" key="1">
    <source>
        <dbReference type="EMBL" id="KAA5803695.1"/>
    </source>
</evidence>
<dbReference type="AlphaFoldDB" id="A0A5M6ZHX7"/>
<sequence>MKRFTVRKRVDAYANYVATVVAPDEDTAADIASDHEYLFEWDFEGLSEFDDRHFVTIENDGTEIDSSSTR</sequence>
<keyword evidence="2" id="KW-1185">Reference proteome</keyword>